<evidence type="ECO:0000259" key="3">
    <source>
        <dbReference type="PROSITE" id="PS50157"/>
    </source>
</evidence>
<reference evidence="4 5" key="1">
    <citation type="submission" date="2014-04" db="EMBL/GenBank/DDBJ databases">
        <authorList>
            <consortium name="DOE Joint Genome Institute"/>
            <person name="Kuo A."/>
            <person name="Ruytinx J."/>
            <person name="Rineau F."/>
            <person name="Colpaert J."/>
            <person name="Kohler A."/>
            <person name="Nagy L.G."/>
            <person name="Floudas D."/>
            <person name="Copeland A."/>
            <person name="Barry K.W."/>
            <person name="Cichocki N."/>
            <person name="Veneault-Fourrey C."/>
            <person name="LaButti K."/>
            <person name="Lindquist E.A."/>
            <person name="Lipzen A."/>
            <person name="Lundell T."/>
            <person name="Morin E."/>
            <person name="Murat C."/>
            <person name="Sun H."/>
            <person name="Tunlid A."/>
            <person name="Henrissat B."/>
            <person name="Grigoriev I.V."/>
            <person name="Hibbett D.S."/>
            <person name="Martin F."/>
            <person name="Nordberg H.P."/>
            <person name="Cantor M.N."/>
            <person name="Hua S.X."/>
        </authorList>
    </citation>
    <scope>NUCLEOTIDE SEQUENCE [LARGE SCALE GENOMIC DNA]</scope>
    <source>
        <strain evidence="4 5">UH-Slu-Lm8-n1</strain>
    </source>
</reference>
<protein>
    <recommendedName>
        <fullName evidence="3">C2H2-type domain-containing protein</fullName>
    </recommendedName>
</protein>
<feature type="compositionally biased region" description="Pro residues" evidence="2">
    <location>
        <begin position="56"/>
        <end position="81"/>
    </location>
</feature>
<accession>A0A0D0AMK7</accession>
<keyword evidence="1" id="KW-0479">Metal-binding</keyword>
<gene>
    <name evidence="4" type="ORF">CY34DRAFT_17025</name>
</gene>
<evidence type="ECO:0000256" key="2">
    <source>
        <dbReference type="SAM" id="MobiDB-lite"/>
    </source>
</evidence>
<dbReference type="AlphaFoldDB" id="A0A0D0AMK7"/>
<evidence type="ECO:0000313" key="4">
    <source>
        <dbReference type="EMBL" id="KIK35432.1"/>
    </source>
</evidence>
<dbReference type="OrthoDB" id="2688865at2759"/>
<dbReference type="PROSITE" id="PS50157">
    <property type="entry name" value="ZINC_FINGER_C2H2_2"/>
    <property type="match status" value="1"/>
</dbReference>
<evidence type="ECO:0000256" key="1">
    <source>
        <dbReference type="PROSITE-ProRule" id="PRU00042"/>
    </source>
</evidence>
<reference evidence="5" key="2">
    <citation type="submission" date="2015-01" db="EMBL/GenBank/DDBJ databases">
        <title>Evolutionary Origins and Diversification of the Mycorrhizal Mutualists.</title>
        <authorList>
            <consortium name="DOE Joint Genome Institute"/>
            <consortium name="Mycorrhizal Genomics Consortium"/>
            <person name="Kohler A."/>
            <person name="Kuo A."/>
            <person name="Nagy L.G."/>
            <person name="Floudas D."/>
            <person name="Copeland A."/>
            <person name="Barry K.W."/>
            <person name="Cichocki N."/>
            <person name="Veneault-Fourrey C."/>
            <person name="LaButti K."/>
            <person name="Lindquist E.A."/>
            <person name="Lipzen A."/>
            <person name="Lundell T."/>
            <person name="Morin E."/>
            <person name="Murat C."/>
            <person name="Riley R."/>
            <person name="Ohm R."/>
            <person name="Sun H."/>
            <person name="Tunlid A."/>
            <person name="Henrissat B."/>
            <person name="Grigoriev I.V."/>
            <person name="Hibbett D.S."/>
            <person name="Martin F."/>
        </authorList>
    </citation>
    <scope>NUCLEOTIDE SEQUENCE [LARGE SCALE GENOMIC DNA]</scope>
    <source>
        <strain evidence="5">UH-Slu-Lm8-n1</strain>
    </source>
</reference>
<dbReference type="InterPro" id="IPR013087">
    <property type="entry name" value="Znf_C2H2_type"/>
</dbReference>
<organism evidence="4 5">
    <name type="scientific">Suillus luteus UH-Slu-Lm8-n1</name>
    <dbReference type="NCBI Taxonomy" id="930992"/>
    <lineage>
        <taxon>Eukaryota</taxon>
        <taxon>Fungi</taxon>
        <taxon>Dikarya</taxon>
        <taxon>Basidiomycota</taxon>
        <taxon>Agaricomycotina</taxon>
        <taxon>Agaricomycetes</taxon>
        <taxon>Agaricomycetidae</taxon>
        <taxon>Boletales</taxon>
        <taxon>Suillineae</taxon>
        <taxon>Suillaceae</taxon>
        <taxon>Suillus</taxon>
    </lineage>
</organism>
<dbReference type="GO" id="GO:0008270">
    <property type="term" value="F:zinc ion binding"/>
    <property type="evidence" value="ECO:0007669"/>
    <property type="project" value="UniProtKB-KW"/>
</dbReference>
<dbReference type="PROSITE" id="PS00028">
    <property type="entry name" value="ZINC_FINGER_C2H2_1"/>
    <property type="match status" value="1"/>
</dbReference>
<dbReference type="HOGENOM" id="CLU_1887152_0_0_1"/>
<name>A0A0D0AMK7_9AGAM</name>
<sequence length="135" mass="15171">MHQATGCHAHNLFWFECPAPNCTHWFKNRSGLTQHTNAYHPINNVAPAPGLCPQDVPLPPQPSPPPPDFVLPPPDFDPPPQSSCLRYPSHRPTVDDEGDEEAEFMDPSGQYYHTYHLVLNGQPCTADGEWKDARY</sequence>
<keyword evidence="5" id="KW-1185">Reference proteome</keyword>
<keyword evidence="1" id="KW-0862">Zinc</keyword>
<proteinExistence type="predicted"/>
<dbReference type="EMBL" id="KN835625">
    <property type="protein sequence ID" value="KIK35432.1"/>
    <property type="molecule type" value="Genomic_DNA"/>
</dbReference>
<dbReference type="Proteomes" id="UP000054485">
    <property type="component" value="Unassembled WGS sequence"/>
</dbReference>
<feature type="region of interest" description="Disordered" evidence="2">
    <location>
        <begin position="44"/>
        <end position="101"/>
    </location>
</feature>
<keyword evidence="1" id="KW-0863">Zinc-finger</keyword>
<feature type="domain" description="C2H2-type" evidence="3">
    <location>
        <begin position="15"/>
        <end position="40"/>
    </location>
</feature>
<evidence type="ECO:0000313" key="5">
    <source>
        <dbReference type="Proteomes" id="UP000054485"/>
    </source>
</evidence>
<dbReference type="InParanoid" id="A0A0D0AMK7"/>